<evidence type="ECO:0000313" key="3">
    <source>
        <dbReference type="Proteomes" id="UP001150266"/>
    </source>
</evidence>
<dbReference type="Gene3D" id="3.50.50.60">
    <property type="entry name" value="FAD/NAD(P)-binding domain"/>
    <property type="match status" value="1"/>
</dbReference>
<proteinExistence type="predicted"/>
<dbReference type="EMBL" id="JAOTPV010000004">
    <property type="protein sequence ID" value="KAJ4483585.1"/>
    <property type="molecule type" value="Genomic_DNA"/>
</dbReference>
<evidence type="ECO:0008006" key="4">
    <source>
        <dbReference type="Google" id="ProtNLM"/>
    </source>
</evidence>
<keyword evidence="1" id="KW-1133">Transmembrane helix</keyword>
<gene>
    <name evidence="2" type="ORF">J3R30DRAFT_3698455</name>
</gene>
<evidence type="ECO:0000313" key="2">
    <source>
        <dbReference type="EMBL" id="KAJ4483585.1"/>
    </source>
</evidence>
<dbReference type="SUPFAM" id="SSF51905">
    <property type="entry name" value="FAD/NAD(P)-binding domain"/>
    <property type="match status" value="1"/>
</dbReference>
<organism evidence="2 3">
    <name type="scientific">Lentinula aciculospora</name>
    <dbReference type="NCBI Taxonomy" id="153920"/>
    <lineage>
        <taxon>Eukaryota</taxon>
        <taxon>Fungi</taxon>
        <taxon>Dikarya</taxon>
        <taxon>Basidiomycota</taxon>
        <taxon>Agaricomycotina</taxon>
        <taxon>Agaricomycetes</taxon>
        <taxon>Agaricomycetidae</taxon>
        <taxon>Agaricales</taxon>
        <taxon>Marasmiineae</taxon>
        <taxon>Omphalotaceae</taxon>
        <taxon>Lentinula</taxon>
    </lineage>
</organism>
<feature type="transmembrane region" description="Helical" evidence="1">
    <location>
        <begin position="60"/>
        <end position="79"/>
    </location>
</feature>
<protein>
    <recommendedName>
        <fullName evidence="4">FAD/NAD(P)-binding domain-containing protein</fullName>
    </recommendedName>
</protein>
<comment type="caution">
    <text evidence="2">The sequence shown here is derived from an EMBL/GenBank/DDBJ whole genome shotgun (WGS) entry which is preliminary data.</text>
</comment>
<dbReference type="Proteomes" id="UP001150266">
    <property type="component" value="Unassembled WGS sequence"/>
</dbReference>
<keyword evidence="1" id="KW-0812">Transmembrane</keyword>
<dbReference type="OrthoDB" id="10051892at2759"/>
<dbReference type="InterPro" id="IPR036188">
    <property type="entry name" value="FAD/NAD-bd_sf"/>
</dbReference>
<reference evidence="2" key="1">
    <citation type="submission" date="2022-08" db="EMBL/GenBank/DDBJ databases">
        <title>A Global Phylogenomic Analysis of the Shiitake Genus Lentinula.</title>
        <authorList>
            <consortium name="DOE Joint Genome Institute"/>
            <person name="Sierra-Patev S."/>
            <person name="Min B."/>
            <person name="Naranjo-Ortiz M."/>
            <person name="Looney B."/>
            <person name="Konkel Z."/>
            <person name="Slot J.C."/>
            <person name="Sakamoto Y."/>
            <person name="Steenwyk J.L."/>
            <person name="Rokas A."/>
            <person name="Carro J."/>
            <person name="Camarero S."/>
            <person name="Ferreira P."/>
            <person name="Molpeceres G."/>
            <person name="Ruiz-Duenas F.J."/>
            <person name="Serrano A."/>
            <person name="Henrissat B."/>
            <person name="Drula E."/>
            <person name="Hughes K.W."/>
            <person name="Mata J.L."/>
            <person name="Ishikawa N.K."/>
            <person name="Vargas-Isla R."/>
            <person name="Ushijima S."/>
            <person name="Smith C.A."/>
            <person name="Ahrendt S."/>
            <person name="Andreopoulos W."/>
            <person name="He G."/>
            <person name="Labutti K."/>
            <person name="Lipzen A."/>
            <person name="Ng V."/>
            <person name="Riley R."/>
            <person name="Sandor L."/>
            <person name="Barry K."/>
            <person name="Martinez A.T."/>
            <person name="Xiao Y."/>
            <person name="Gibbons J.G."/>
            <person name="Terashima K."/>
            <person name="Grigoriev I.V."/>
            <person name="Hibbett D.S."/>
        </authorList>
    </citation>
    <scope>NUCLEOTIDE SEQUENCE</scope>
    <source>
        <strain evidence="2">JLM2183</strain>
    </source>
</reference>
<evidence type="ECO:0000256" key="1">
    <source>
        <dbReference type="SAM" id="Phobius"/>
    </source>
</evidence>
<name>A0A9W9AKH9_9AGAR</name>
<feature type="transmembrane region" description="Helical" evidence="1">
    <location>
        <begin position="12"/>
        <end position="33"/>
    </location>
</feature>
<accession>A0A9W9AKH9</accession>
<keyword evidence="1" id="KW-0472">Membrane</keyword>
<dbReference type="AlphaFoldDB" id="A0A9W9AKH9"/>
<keyword evidence="3" id="KW-1185">Reference proteome</keyword>
<sequence length="552" mass="61726">MISQLGQLRVTLQPFLGVAGVFYGLIFLAWWLLRQYLFKRHSGIPEIEQLGKPRPLGQKLYGTAVICGGSVAGLLAARVCSEFFERVVIVEPEEWLSSEDGMRRFSWEQEHKRTRIMQYHSLHGNQALLYAGLQKLFPDLDEQCRFSDIAIYPADRLNFAGTPIPAPVESYRGHLPKTLLCSRAGFETLLRRLVLGRQTFPNIVQIAGTVIGVSSQSDDLSRISRVKIRKADLQIEELDASLVVDCTGVTRAGVKWLSQSGYGTTKAHVEGKLPLQDAKISFDQKLHYSTLTCSVTPATLEKISMPKFETGIVEDGTDNGRRLFAISKTDGNRILIFAGQSSDETVKYESLDDIRAFIRDLKVYKDPVPSWIFEGLDIIEESQSDLHFSHVRVFPTAYIRYHQTVNLPSNFIALGDSVLSVDPIYGQGCTKAFLGAVVLHSTLSAQTKAGAKALTAAFSEQFFKEHFNKTDGFWQLTHLLDYGVPCTTPLPGEDLQKGSLVRWYLRRLQILAIKDTQVARAYWDGSMGFGTSVDIFHPWIVLKTLLNTAIGQ</sequence>